<evidence type="ECO:0000256" key="12">
    <source>
        <dbReference type="SAM" id="Phobius"/>
    </source>
</evidence>
<dbReference type="FunFam" id="3.30.200.20:FF:000035">
    <property type="entry name" value="Serine/threonine protein kinase Stk1"/>
    <property type="match status" value="1"/>
</dbReference>
<keyword evidence="6" id="KW-0418">Kinase</keyword>
<evidence type="ECO:0000256" key="9">
    <source>
        <dbReference type="ARBA" id="ARBA00048679"/>
    </source>
</evidence>
<keyword evidence="4" id="KW-0677">Repeat</keyword>
<dbReference type="InterPro" id="IPR011009">
    <property type="entry name" value="Kinase-like_dom_sf"/>
</dbReference>
<feature type="region of interest" description="Disordered" evidence="11">
    <location>
        <begin position="310"/>
        <end position="331"/>
    </location>
</feature>
<evidence type="ECO:0000313" key="15">
    <source>
        <dbReference type="EMBL" id="APT89769.1"/>
    </source>
</evidence>
<dbReference type="CDD" id="cd06577">
    <property type="entry name" value="PASTA_pknB"/>
    <property type="match status" value="4"/>
</dbReference>
<keyword evidence="7 10" id="KW-0067">ATP-binding</keyword>
<dbReference type="GO" id="GO:0004674">
    <property type="term" value="F:protein serine/threonine kinase activity"/>
    <property type="evidence" value="ECO:0007669"/>
    <property type="project" value="UniProtKB-KW"/>
</dbReference>
<evidence type="ECO:0000256" key="2">
    <source>
        <dbReference type="ARBA" id="ARBA00022527"/>
    </source>
</evidence>
<dbReference type="SMART" id="SM00740">
    <property type="entry name" value="PASTA"/>
    <property type="match status" value="4"/>
</dbReference>
<evidence type="ECO:0000259" key="14">
    <source>
        <dbReference type="PROSITE" id="PS51178"/>
    </source>
</evidence>
<evidence type="ECO:0000256" key="8">
    <source>
        <dbReference type="ARBA" id="ARBA00047899"/>
    </source>
</evidence>
<dbReference type="SUPFAM" id="SSF56112">
    <property type="entry name" value="Protein kinase-like (PK-like)"/>
    <property type="match status" value="1"/>
</dbReference>
<dbReference type="PANTHER" id="PTHR43289:SF6">
    <property type="entry name" value="SERINE_THREONINE-PROTEIN KINASE NEKL-3"/>
    <property type="match status" value="1"/>
</dbReference>
<keyword evidence="12" id="KW-1133">Transmembrane helix</keyword>
<dbReference type="FunFam" id="1.10.510.10:FF:000021">
    <property type="entry name" value="Serine/threonine protein kinase"/>
    <property type="match status" value="1"/>
</dbReference>
<feature type="binding site" evidence="10">
    <location>
        <position position="41"/>
    </location>
    <ligand>
        <name>ATP</name>
        <dbReference type="ChEBI" id="CHEBI:30616"/>
    </ligand>
</feature>
<keyword evidence="12" id="KW-0472">Membrane</keyword>
<dbReference type="OrthoDB" id="9762169at2"/>
<evidence type="ECO:0000256" key="7">
    <source>
        <dbReference type="ARBA" id="ARBA00022840"/>
    </source>
</evidence>
<dbReference type="PANTHER" id="PTHR43289">
    <property type="entry name" value="MITOGEN-ACTIVATED PROTEIN KINASE KINASE KINASE 20-RELATED"/>
    <property type="match status" value="1"/>
</dbReference>
<evidence type="ECO:0000256" key="1">
    <source>
        <dbReference type="ARBA" id="ARBA00012513"/>
    </source>
</evidence>
<name>A0A1L7CV74_9CORY</name>
<dbReference type="InterPro" id="IPR008271">
    <property type="entry name" value="Ser/Thr_kinase_AS"/>
</dbReference>
<feature type="domain" description="Protein kinase" evidence="13">
    <location>
        <begin position="12"/>
        <end position="278"/>
    </location>
</feature>
<feature type="domain" description="PASTA" evidence="14">
    <location>
        <begin position="369"/>
        <end position="435"/>
    </location>
</feature>
<gene>
    <name evidence="15" type="ORF">CSPHI_00110</name>
</gene>
<feature type="domain" description="PASTA" evidence="14">
    <location>
        <begin position="505"/>
        <end position="569"/>
    </location>
</feature>
<evidence type="ECO:0000259" key="13">
    <source>
        <dbReference type="PROSITE" id="PS50011"/>
    </source>
</evidence>
<keyword evidence="12" id="KW-0812">Transmembrane</keyword>
<dbReference type="PROSITE" id="PS00107">
    <property type="entry name" value="PROTEIN_KINASE_ATP"/>
    <property type="match status" value="1"/>
</dbReference>
<keyword evidence="3" id="KW-0808">Transferase</keyword>
<sequence length="641" mass="66687">MTTGDELLGGRYRLGPLIGHGGMADVFSAEDTLLGRDVAVKMMRADMARDAGFVERFRREALNAAKLNHPAIVSVFDTGATPGAVGEVPFIVMELVRGENLRDLVRREGPLAPTRAAGILAEVCDALHFSHAEGIVHRDIKPANIMITATGAVKVMDFGIARALGDATNMTQTSAVIGTAQYLSPEQARGRAADGRSDIYAAGCVLYEALTGRPPFTGENSLAVAYQHVQDPPESPSLLLPGLSAAEATAVDAITLTALAKDPADRYDTAALMAEDLRRLGRGEVPLAAAHHIPPHAARGDDAATAEFAPQRPAAPAPAEPAAPRRTRRAAPAKRRLWPVVALLAVLALLGGGGALWVLGGPGEAGGDSAATVTVPDVAGKGAAEAERILAAADLEVIREDVADPEVPRSRVIGTDPGPRAAVPAGSPVTMRVSAGPEAIRVPDVVELTAEAARRKLTAAGLKVDTVVEEEPSDTVPAGAVVGQEPKAGRKVSKGTTARLTVSTGKAESTVPDVTGQDLDGARATLEDAGFRVVVVEVDSVEPAGRVLSTDNAGARQEEGSEVRIRVSRGNQMRMPYLMGKTAEQAESELRAAGFTGEIRRGQVNTPDVRQLGMVASQSPAPDTTIDKDGAVDIEVYVLGL</sequence>
<evidence type="ECO:0000256" key="3">
    <source>
        <dbReference type="ARBA" id="ARBA00022679"/>
    </source>
</evidence>
<proteinExistence type="predicted"/>
<dbReference type="Pfam" id="PF00069">
    <property type="entry name" value="Pkinase"/>
    <property type="match status" value="1"/>
</dbReference>
<organism evidence="15 16">
    <name type="scientific">Corynebacterium sphenisci DSM 44792</name>
    <dbReference type="NCBI Taxonomy" id="1437874"/>
    <lineage>
        <taxon>Bacteria</taxon>
        <taxon>Bacillati</taxon>
        <taxon>Actinomycetota</taxon>
        <taxon>Actinomycetes</taxon>
        <taxon>Mycobacteriales</taxon>
        <taxon>Corynebacteriaceae</taxon>
        <taxon>Corynebacterium</taxon>
    </lineage>
</organism>
<dbReference type="KEGG" id="csph:CSPHI_00110"/>
<keyword evidence="16" id="KW-1185">Reference proteome</keyword>
<dbReference type="Gene3D" id="1.10.510.10">
    <property type="entry name" value="Transferase(Phosphotransferase) domain 1"/>
    <property type="match status" value="1"/>
</dbReference>
<dbReference type="CDD" id="cd14014">
    <property type="entry name" value="STKc_PknB_like"/>
    <property type="match status" value="1"/>
</dbReference>
<keyword evidence="2" id="KW-0723">Serine/threonine-protein kinase</keyword>
<dbReference type="Gene3D" id="3.30.10.20">
    <property type="match status" value="4"/>
</dbReference>
<dbReference type="EMBL" id="CP009248">
    <property type="protein sequence ID" value="APT89769.1"/>
    <property type="molecule type" value="Genomic_DNA"/>
</dbReference>
<evidence type="ECO:0000256" key="5">
    <source>
        <dbReference type="ARBA" id="ARBA00022741"/>
    </source>
</evidence>
<dbReference type="InterPro" id="IPR017441">
    <property type="entry name" value="Protein_kinase_ATP_BS"/>
</dbReference>
<evidence type="ECO:0000256" key="6">
    <source>
        <dbReference type="ARBA" id="ARBA00022777"/>
    </source>
</evidence>
<dbReference type="Gene3D" id="3.30.200.20">
    <property type="entry name" value="Phosphorylase Kinase, domain 1"/>
    <property type="match status" value="1"/>
</dbReference>
<dbReference type="PROSITE" id="PS50011">
    <property type="entry name" value="PROTEIN_KINASE_DOM"/>
    <property type="match status" value="1"/>
</dbReference>
<dbReference type="EC" id="2.7.11.1" evidence="1"/>
<reference evidence="15 16" key="1">
    <citation type="submission" date="2014-08" db="EMBL/GenBank/DDBJ databases">
        <title>Complete genome sequence of Corynebacterium sphenisci CECT 5990(T) (=DSM 44792(T)), isolated from healthy wild penguins.</title>
        <authorList>
            <person name="Ruckert C."/>
            <person name="Albersmeier A."/>
            <person name="Winkler A."/>
            <person name="Kalinowski J."/>
        </authorList>
    </citation>
    <scope>NUCLEOTIDE SEQUENCE [LARGE SCALE GENOMIC DNA]</scope>
    <source>
        <strain evidence="15 16">DSM 44792</strain>
    </source>
</reference>
<dbReference type="AlphaFoldDB" id="A0A1L7CV74"/>
<feature type="domain" description="PASTA" evidence="14">
    <location>
        <begin position="570"/>
        <end position="638"/>
    </location>
</feature>
<dbReference type="NCBIfam" id="NF033483">
    <property type="entry name" value="PknB_PASTA_kin"/>
    <property type="match status" value="1"/>
</dbReference>
<evidence type="ECO:0000256" key="10">
    <source>
        <dbReference type="PROSITE-ProRule" id="PRU10141"/>
    </source>
</evidence>
<dbReference type="InterPro" id="IPR005543">
    <property type="entry name" value="PASTA_dom"/>
</dbReference>
<feature type="transmembrane region" description="Helical" evidence="12">
    <location>
        <begin position="337"/>
        <end position="359"/>
    </location>
</feature>
<comment type="catalytic activity">
    <reaction evidence="8">
        <text>L-threonyl-[protein] + ATP = O-phospho-L-threonyl-[protein] + ADP + H(+)</text>
        <dbReference type="Rhea" id="RHEA:46608"/>
        <dbReference type="Rhea" id="RHEA-COMP:11060"/>
        <dbReference type="Rhea" id="RHEA-COMP:11605"/>
        <dbReference type="ChEBI" id="CHEBI:15378"/>
        <dbReference type="ChEBI" id="CHEBI:30013"/>
        <dbReference type="ChEBI" id="CHEBI:30616"/>
        <dbReference type="ChEBI" id="CHEBI:61977"/>
        <dbReference type="ChEBI" id="CHEBI:456216"/>
        <dbReference type="EC" id="2.7.11.1"/>
    </reaction>
</comment>
<dbReference type="PROSITE" id="PS00108">
    <property type="entry name" value="PROTEIN_KINASE_ST"/>
    <property type="match status" value="1"/>
</dbReference>
<dbReference type="Proteomes" id="UP000185469">
    <property type="component" value="Chromosome"/>
</dbReference>
<dbReference type="RefSeq" id="WP_075690957.1">
    <property type="nucleotide sequence ID" value="NZ_CP009248.1"/>
</dbReference>
<evidence type="ECO:0000256" key="11">
    <source>
        <dbReference type="SAM" id="MobiDB-lite"/>
    </source>
</evidence>
<dbReference type="STRING" id="1437874.CSPHI_00110"/>
<evidence type="ECO:0000256" key="4">
    <source>
        <dbReference type="ARBA" id="ARBA00022737"/>
    </source>
</evidence>
<dbReference type="SMART" id="SM00220">
    <property type="entry name" value="S_TKc"/>
    <property type="match status" value="1"/>
</dbReference>
<comment type="catalytic activity">
    <reaction evidence="9">
        <text>L-seryl-[protein] + ATP = O-phospho-L-seryl-[protein] + ADP + H(+)</text>
        <dbReference type="Rhea" id="RHEA:17989"/>
        <dbReference type="Rhea" id="RHEA-COMP:9863"/>
        <dbReference type="Rhea" id="RHEA-COMP:11604"/>
        <dbReference type="ChEBI" id="CHEBI:15378"/>
        <dbReference type="ChEBI" id="CHEBI:29999"/>
        <dbReference type="ChEBI" id="CHEBI:30616"/>
        <dbReference type="ChEBI" id="CHEBI:83421"/>
        <dbReference type="ChEBI" id="CHEBI:456216"/>
        <dbReference type="EC" id="2.7.11.1"/>
    </reaction>
</comment>
<accession>A0A1L7CV74</accession>
<dbReference type="GO" id="GO:0045717">
    <property type="term" value="P:negative regulation of fatty acid biosynthetic process"/>
    <property type="evidence" value="ECO:0007669"/>
    <property type="project" value="UniProtKB-ARBA"/>
</dbReference>
<dbReference type="Pfam" id="PF03793">
    <property type="entry name" value="PASTA"/>
    <property type="match status" value="4"/>
</dbReference>
<dbReference type="GO" id="GO:0005524">
    <property type="term" value="F:ATP binding"/>
    <property type="evidence" value="ECO:0007669"/>
    <property type="project" value="UniProtKB-UniRule"/>
</dbReference>
<protein>
    <recommendedName>
        <fullName evidence="1">non-specific serine/threonine protein kinase</fullName>
        <ecNumber evidence="1">2.7.11.1</ecNumber>
    </recommendedName>
</protein>
<feature type="domain" description="PASTA" evidence="14">
    <location>
        <begin position="436"/>
        <end position="504"/>
    </location>
</feature>
<dbReference type="PROSITE" id="PS51178">
    <property type="entry name" value="PASTA"/>
    <property type="match status" value="4"/>
</dbReference>
<keyword evidence="5 10" id="KW-0547">Nucleotide-binding</keyword>
<evidence type="ECO:0000313" key="16">
    <source>
        <dbReference type="Proteomes" id="UP000185469"/>
    </source>
</evidence>
<dbReference type="InterPro" id="IPR000719">
    <property type="entry name" value="Prot_kinase_dom"/>
</dbReference>